<reference evidence="2 3" key="1">
    <citation type="submission" date="2016-10" db="EMBL/GenBank/DDBJ databases">
        <authorList>
            <person name="de Groot N.N."/>
        </authorList>
    </citation>
    <scope>NUCLEOTIDE SEQUENCE [LARGE SCALE GENOMIC DNA]</scope>
    <source>
        <strain evidence="2 3">AB35.6</strain>
    </source>
</reference>
<dbReference type="EMBL" id="FNSD01000001">
    <property type="protein sequence ID" value="SEB53368.1"/>
    <property type="molecule type" value="Genomic_DNA"/>
</dbReference>
<evidence type="ECO:0000256" key="1">
    <source>
        <dbReference type="SAM" id="MobiDB-lite"/>
    </source>
</evidence>
<protein>
    <submittedName>
        <fullName evidence="2">Uncharacterized protein</fullName>
    </submittedName>
</protein>
<feature type="region of interest" description="Disordered" evidence="1">
    <location>
        <begin position="138"/>
        <end position="164"/>
    </location>
</feature>
<name>A0A1H4K5K8_9BACT</name>
<dbReference type="AlphaFoldDB" id="A0A1H4K5K8"/>
<accession>A0A1H4K5K8</accession>
<dbReference type="Proteomes" id="UP000182409">
    <property type="component" value="Unassembled WGS sequence"/>
</dbReference>
<proteinExistence type="predicted"/>
<dbReference type="RefSeq" id="WP_074652614.1">
    <property type="nucleotide sequence ID" value="NZ_FNSD01000001.1"/>
</dbReference>
<gene>
    <name evidence="2" type="ORF">SAMN05443244_0999</name>
</gene>
<organism evidence="2 3">
    <name type="scientific">Terriglobus roseus</name>
    <dbReference type="NCBI Taxonomy" id="392734"/>
    <lineage>
        <taxon>Bacteria</taxon>
        <taxon>Pseudomonadati</taxon>
        <taxon>Acidobacteriota</taxon>
        <taxon>Terriglobia</taxon>
        <taxon>Terriglobales</taxon>
        <taxon>Acidobacteriaceae</taxon>
        <taxon>Terriglobus</taxon>
    </lineage>
</organism>
<evidence type="ECO:0000313" key="2">
    <source>
        <dbReference type="EMBL" id="SEB53368.1"/>
    </source>
</evidence>
<sequence length="164" mass="17937">MRLDASRDLVSFNPSERPAQTRASRVFQEGTLEIAEGERIRFTRYDKGLGVKSGELGTVTRLGQDNTMTVKLDSGKTTELSPEKTKHLDYGYTVDTLKNVRAERVIATGDGLTQQAFQGASPKAELNLYTGTPAPAQEFSSAKELTSPEIAQPAKQQHDFGIGF</sequence>
<dbReference type="OrthoDB" id="1826980at2"/>
<evidence type="ECO:0000313" key="3">
    <source>
        <dbReference type="Proteomes" id="UP000182409"/>
    </source>
</evidence>